<evidence type="ECO:0000313" key="2">
    <source>
        <dbReference type="Proteomes" id="UP000642920"/>
    </source>
</evidence>
<dbReference type="AlphaFoldDB" id="A0A937DF04"/>
<accession>A0A937DF04</accession>
<organism evidence="1 2">
    <name type="scientific">Marivirga atlantica</name>
    <dbReference type="NCBI Taxonomy" id="1548457"/>
    <lineage>
        <taxon>Bacteria</taxon>
        <taxon>Pseudomonadati</taxon>
        <taxon>Bacteroidota</taxon>
        <taxon>Cytophagia</taxon>
        <taxon>Cytophagales</taxon>
        <taxon>Marivirgaceae</taxon>
        <taxon>Marivirga</taxon>
    </lineage>
</organism>
<keyword evidence="2" id="KW-1185">Reference proteome</keyword>
<gene>
    <name evidence="1" type="ORF">JKP34_10785</name>
</gene>
<dbReference type="Proteomes" id="UP000642920">
    <property type="component" value="Unassembled WGS sequence"/>
</dbReference>
<dbReference type="RefSeq" id="WP_201920930.1">
    <property type="nucleotide sequence ID" value="NZ_JAERQG010000002.1"/>
</dbReference>
<evidence type="ECO:0000313" key="1">
    <source>
        <dbReference type="EMBL" id="MBL0765737.1"/>
    </source>
</evidence>
<sequence>MKRFFTLLSLLFVVGTALVVSDMMFVNQSSSNTQRSASIKPVSINPNTASLVGLQRIAPKRESELIN</sequence>
<dbReference type="EMBL" id="JAERQG010000002">
    <property type="protein sequence ID" value="MBL0765737.1"/>
    <property type="molecule type" value="Genomic_DNA"/>
</dbReference>
<reference evidence="1" key="1">
    <citation type="submission" date="2021-01" db="EMBL/GenBank/DDBJ databases">
        <title>Marivirga sp. nov., isolated from intertidal surface sediments.</title>
        <authorList>
            <person name="Zhang M."/>
        </authorList>
    </citation>
    <scope>NUCLEOTIDE SEQUENCE</scope>
    <source>
        <strain evidence="1">SM1354</strain>
    </source>
</reference>
<comment type="caution">
    <text evidence="1">The sequence shown here is derived from an EMBL/GenBank/DDBJ whole genome shotgun (WGS) entry which is preliminary data.</text>
</comment>
<protein>
    <submittedName>
        <fullName evidence="1">Uncharacterized protein</fullName>
    </submittedName>
</protein>
<name>A0A937DF04_9BACT</name>
<proteinExistence type="predicted"/>